<evidence type="ECO:0000256" key="1">
    <source>
        <dbReference type="SAM" id="Phobius"/>
    </source>
</evidence>
<protein>
    <submittedName>
        <fullName evidence="2">Uncharacterized protein</fullName>
    </submittedName>
</protein>
<sequence length="238" mass="26295">MTTKIFLGGIILMIIIAGLIVYNNNQENKLIDKMGEQVSFVCEDKNDFIAEFSPDMSTLNVVVGGEIKYTLSNTGNEVVPHRFGDSEREYTFSGEGAVVTNLDTGGGTVCSQPIDPNNAPYNFGDSLDGEQQEAISLVTDSMRGTWKSLDDEKFSRTFLADGTVTDRYEGGEETSGTWQVFTANSGIATPFTLEQDVMYLRLVMGDETLHFSLSKLTPEELELTYMERGNLLRFSAVK</sequence>
<keyword evidence="1" id="KW-0812">Transmembrane</keyword>
<name>A0A1F6BYS7_9BACT</name>
<comment type="caution">
    <text evidence="2">The sequence shown here is derived from an EMBL/GenBank/DDBJ whole genome shotgun (WGS) entry which is preliminary data.</text>
</comment>
<keyword evidence="1" id="KW-1133">Transmembrane helix</keyword>
<keyword evidence="1" id="KW-0472">Membrane</keyword>
<accession>A0A1F6BYS7</accession>
<gene>
    <name evidence="2" type="ORF">A2837_02095</name>
</gene>
<dbReference type="Proteomes" id="UP000176322">
    <property type="component" value="Unassembled WGS sequence"/>
</dbReference>
<reference evidence="2 3" key="1">
    <citation type="journal article" date="2016" name="Nat. Commun.">
        <title>Thousands of microbial genomes shed light on interconnected biogeochemical processes in an aquifer system.</title>
        <authorList>
            <person name="Anantharaman K."/>
            <person name="Brown C.T."/>
            <person name="Hug L.A."/>
            <person name="Sharon I."/>
            <person name="Castelle C.J."/>
            <person name="Probst A.J."/>
            <person name="Thomas B.C."/>
            <person name="Singh A."/>
            <person name="Wilkins M.J."/>
            <person name="Karaoz U."/>
            <person name="Brodie E.L."/>
            <person name="Williams K.H."/>
            <person name="Hubbard S.S."/>
            <person name="Banfield J.F."/>
        </authorList>
    </citation>
    <scope>NUCLEOTIDE SEQUENCE [LARGE SCALE GENOMIC DNA]</scope>
</reference>
<dbReference type="STRING" id="1798475.A2837_02095"/>
<dbReference type="AlphaFoldDB" id="A0A1F6BYS7"/>
<feature type="transmembrane region" description="Helical" evidence="1">
    <location>
        <begin position="6"/>
        <end position="24"/>
    </location>
</feature>
<evidence type="ECO:0000313" key="3">
    <source>
        <dbReference type="Proteomes" id="UP000176322"/>
    </source>
</evidence>
<evidence type="ECO:0000313" key="2">
    <source>
        <dbReference type="EMBL" id="OGG41978.1"/>
    </source>
</evidence>
<organism evidence="2 3">
    <name type="scientific">Candidatus Kaiserbacteria bacterium RIFCSPHIGHO2_01_FULL_46_22</name>
    <dbReference type="NCBI Taxonomy" id="1798475"/>
    <lineage>
        <taxon>Bacteria</taxon>
        <taxon>Candidatus Kaiseribacteriota</taxon>
    </lineage>
</organism>
<dbReference type="EMBL" id="MFKO01000002">
    <property type="protein sequence ID" value="OGG41978.1"/>
    <property type="molecule type" value="Genomic_DNA"/>
</dbReference>
<proteinExistence type="predicted"/>